<keyword evidence="6 10" id="KW-1133">Transmembrane helix</keyword>
<dbReference type="InterPro" id="IPR001841">
    <property type="entry name" value="Znf_RING"/>
</dbReference>
<evidence type="ECO:0000256" key="9">
    <source>
        <dbReference type="SAM" id="MobiDB-lite"/>
    </source>
</evidence>
<dbReference type="PANTHER" id="PTHR46539:SF1">
    <property type="entry name" value="E3 UBIQUITIN-PROTEIN LIGASE ATL42"/>
    <property type="match status" value="1"/>
</dbReference>
<dbReference type="GO" id="GO:0008270">
    <property type="term" value="F:zinc ion binding"/>
    <property type="evidence" value="ECO:0007669"/>
    <property type="project" value="UniProtKB-KW"/>
</dbReference>
<evidence type="ECO:0000256" key="8">
    <source>
        <dbReference type="PROSITE-ProRule" id="PRU00175"/>
    </source>
</evidence>
<reference evidence="12" key="1">
    <citation type="submission" date="2021-01" db="EMBL/GenBank/DDBJ databases">
        <authorList>
            <person name="Corre E."/>
            <person name="Pelletier E."/>
            <person name="Niang G."/>
            <person name="Scheremetjew M."/>
            <person name="Finn R."/>
            <person name="Kale V."/>
            <person name="Holt S."/>
            <person name="Cochrane G."/>
            <person name="Meng A."/>
            <person name="Brown T."/>
            <person name="Cohen L."/>
        </authorList>
    </citation>
    <scope>NUCLEOTIDE SEQUENCE</scope>
    <source>
        <strain evidence="12">OF101</strain>
    </source>
</reference>
<dbReference type="SUPFAM" id="SSF57850">
    <property type="entry name" value="RING/U-box"/>
    <property type="match status" value="1"/>
</dbReference>
<dbReference type="PANTHER" id="PTHR46539">
    <property type="entry name" value="E3 UBIQUITIN-PROTEIN LIGASE ATL42"/>
    <property type="match status" value="1"/>
</dbReference>
<dbReference type="GO" id="GO:0016020">
    <property type="term" value="C:membrane"/>
    <property type="evidence" value="ECO:0007669"/>
    <property type="project" value="UniProtKB-SubCell"/>
</dbReference>
<dbReference type="AlphaFoldDB" id="A0A7S1WSA4"/>
<dbReference type="InterPro" id="IPR013083">
    <property type="entry name" value="Znf_RING/FYVE/PHD"/>
</dbReference>
<evidence type="ECO:0000259" key="11">
    <source>
        <dbReference type="PROSITE" id="PS50089"/>
    </source>
</evidence>
<dbReference type="Pfam" id="PF13639">
    <property type="entry name" value="zf-RING_2"/>
    <property type="match status" value="1"/>
</dbReference>
<feature type="domain" description="RING-type" evidence="11">
    <location>
        <begin position="263"/>
        <end position="307"/>
    </location>
</feature>
<keyword evidence="4 8" id="KW-0863">Zinc-finger</keyword>
<keyword evidence="2 10" id="KW-0812">Transmembrane</keyword>
<evidence type="ECO:0000313" key="12">
    <source>
        <dbReference type="EMBL" id="CAD9184091.1"/>
    </source>
</evidence>
<organism evidence="12">
    <name type="scientific">Alexandrium catenella</name>
    <name type="common">Red tide dinoflagellate</name>
    <name type="synonym">Gonyaulax catenella</name>
    <dbReference type="NCBI Taxonomy" id="2925"/>
    <lineage>
        <taxon>Eukaryota</taxon>
        <taxon>Sar</taxon>
        <taxon>Alveolata</taxon>
        <taxon>Dinophyceae</taxon>
        <taxon>Gonyaulacales</taxon>
        <taxon>Pyrocystaceae</taxon>
        <taxon>Alexandrium</taxon>
    </lineage>
</organism>
<feature type="transmembrane region" description="Helical" evidence="10">
    <location>
        <begin position="79"/>
        <end position="102"/>
    </location>
</feature>
<keyword evidence="7 10" id="KW-0472">Membrane</keyword>
<keyword evidence="3" id="KW-0479">Metal-binding</keyword>
<evidence type="ECO:0000256" key="6">
    <source>
        <dbReference type="ARBA" id="ARBA00022989"/>
    </source>
</evidence>
<proteinExistence type="predicted"/>
<evidence type="ECO:0000256" key="5">
    <source>
        <dbReference type="ARBA" id="ARBA00022833"/>
    </source>
</evidence>
<evidence type="ECO:0000256" key="4">
    <source>
        <dbReference type="ARBA" id="ARBA00022771"/>
    </source>
</evidence>
<name>A0A7S1WSA4_ALECA</name>
<protein>
    <recommendedName>
        <fullName evidence="11">RING-type domain-containing protein</fullName>
    </recommendedName>
</protein>
<accession>A0A7S1WSA4</accession>
<evidence type="ECO:0000256" key="7">
    <source>
        <dbReference type="ARBA" id="ARBA00023136"/>
    </source>
</evidence>
<evidence type="ECO:0000256" key="1">
    <source>
        <dbReference type="ARBA" id="ARBA00004370"/>
    </source>
</evidence>
<feature type="compositionally biased region" description="Low complexity" evidence="9">
    <location>
        <begin position="13"/>
        <end position="26"/>
    </location>
</feature>
<gene>
    <name evidence="12" type="ORF">ACAT0790_LOCUS60863</name>
</gene>
<sequence length="327" mass="36443">MPCAPLRRPPRRPAACRPSRAPMPRADGIAAADETPTGGSGSPAQGEQLLEQGTSASRLAVRQNLQLALEIGFDRWGRIWMCAVFVLLIGMISVLVWSQWVYDLHHDDQCDQPLAFMLRVLYILVAVHAFQREIVRHLLCYSMLRDGPVEPLRVVVFRRIYFFATLMWPIVGAWMLARTQKCSSALRATVRVITLYYVTFVLIAIIIPALLVAVMLFLIQRGAVQMPRSRNAAPDDLIDRLPRVSFDPELFDDNRPGCYSLACPICLDTFNSDRPISCTPCVAGRHAFHTDCLQGWLRNAHTCPLCRADLIGALGTGDVEAGIELST</sequence>
<dbReference type="Gene3D" id="3.30.40.10">
    <property type="entry name" value="Zinc/RING finger domain, C3HC4 (zinc finger)"/>
    <property type="match status" value="1"/>
</dbReference>
<evidence type="ECO:0000256" key="10">
    <source>
        <dbReference type="SAM" id="Phobius"/>
    </source>
</evidence>
<feature type="transmembrane region" description="Helical" evidence="10">
    <location>
        <begin position="114"/>
        <end position="135"/>
    </location>
</feature>
<comment type="subcellular location">
    <subcellularLocation>
        <location evidence="1">Membrane</location>
    </subcellularLocation>
</comment>
<feature type="region of interest" description="Disordered" evidence="9">
    <location>
        <begin position="1"/>
        <end position="47"/>
    </location>
</feature>
<evidence type="ECO:0000256" key="2">
    <source>
        <dbReference type="ARBA" id="ARBA00022692"/>
    </source>
</evidence>
<dbReference type="EMBL" id="HBGE01102166">
    <property type="protein sequence ID" value="CAD9184091.1"/>
    <property type="molecule type" value="Transcribed_RNA"/>
</dbReference>
<feature type="transmembrane region" description="Helical" evidence="10">
    <location>
        <begin position="156"/>
        <end position="176"/>
    </location>
</feature>
<keyword evidence="5" id="KW-0862">Zinc</keyword>
<evidence type="ECO:0000256" key="3">
    <source>
        <dbReference type="ARBA" id="ARBA00022723"/>
    </source>
</evidence>
<dbReference type="PROSITE" id="PS50089">
    <property type="entry name" value="ZF_RING_2"/>
    <property type="match status" value="1"/>
</dbReference>
<feature type="transmembrane region" description="Helical" evidence="10">
    <location>
        <begin position="196"/>
        <end position="219"/>
    </location>
</feature>